<evidence type="ECO:0000313" key="2">
    <source>
        <dbReference type="EMBL" id="HHJ80034.1"/>
    </source>
</evidence>
<dbReference type="GO" id="GO:0008233">
    <property type="term" value="F:peptidase activity"/>
    <property type="evidence" value="ECO:0007669"/>
    <property type="project" value="UniProtKB-KW"/>
</dbReference>
<keyword evidence="2" id="KW-0645">Protease</keyword>
<dbReference type="GO" id="GO:0005829">
    <property type="term" value="C:cytosol"/>
    <property type="evidence" value="ECO:0007669"/>
    <property type="project" value="TreeGrafter"/>
</dbReference>
<dbReference type="InterPro" id="IPR036760">
    <property type="entry name" value="SspB-like_sf"/>
</dbReference>
<gene>
    <name evidence="2" type="ORF">ENJ65_00205</name>
</gene>
<dbReference type="Pfam" id="PF04386">
    <property type="entry name" value="SspB"/>
    <property type="match status" value="1"/>
</dbReference>
<keyword evidence="2" id="KW-0378">Hydrolase</keyword>
<comment type="caution">
    <text evidence="2">The sequence shown here is derived from an EMBL/GenBank/DDBJ whole genome shotgun (WGS) entry which is preliminary data.</text>
</comment>
<dbReference type="PANTHER" id="PTHR37486">
    <property type="entry name" value="STRINGENT STARVATION PROTEIN B"/>
    <property type="match status" value="1"/>
</dbReference>
<sequence>MISSRPYLIRAIYEWIVDNELTPYFLVNAEAADVTIPGQYVQDGRIILNVSPQAVRDLDLSNDWVMFNARFGGVSMEVSVPPSAVLAVYAKENGRGMVFSDDDEVLDEGTGSEPPDDHPPEPPEPPVPSGKGRPSLRVVK</sequence>
<evidence type="ECO:0000256" key="1">
    <source>
        <dbReference type="SAM" id="MobiDB-lite"/>
    </source>
</evidence>
<dbReference type="PIRSF" id="PIRSF005276">
    <property type="entry name" value="SspB"/>
    <property type="match status" value="1"/>
</dbReference>
<feature type="region of interest" description="Disordered" evidence="1">
    <location>
        <begin position="98"/>
        <end position="140"/>
    </location>
</feature>
<organism evidence="2">
    <name type="scientific">Candidatus Tenderia electrophaga</name>
    <dbReference type="NCBI Taxonomy" id="1748243"/>
    <lineage>
        <taxon>Bacteria</taxon>
        <taxon>Pseudomonadati</taxon>
        <taxon>Pseudomonadota</taxon>
        <taxon>Gammaproteobacteria</taxon>
        <taxon>Candidatus Tenderiales</taxon>
        <taxon>Candidatus Tenderiaceae</taxon>
        <taxon>Candidatus Tenderia</taxon>
    </lineage>
</organism>
<proteinExistence type="predicted"/>
<dbReference type="NCBIfam" id="NF008769">
    <property type="entry name" value="PRK11798.2-5"/>
    <property type="match status" value="1"/>
</dbReference>
<dbReference type="SUPFAM" id="SSF101738">
    <property type="entry name" value="SspB-like"/>
    <property type="match status" value="1"/>
</dbReference>
<dbReference type="EMBL" id="DRNF01000015">
    <property type="protein sequence ID" value="HHJ80034.1"/>
    <property type="molecule type" value="Genomic_DNA"/>
</dbReference>
<accession>A0A832J2Q4</accession>
<dbReference type="GO" id="GO:0045732">
    <property type="term" value="P:positive regulation of protein catabolic process"/>
    <property type="evidence" value="ECO:0007669"/>
    <property type="project" value="TreeGrafter"/>
</dbReference>
<dbReference type="PANTHER" id="PTHR37486:SF1">
    <property type="entry name" value="STRINGENT STARVATION PROTEIN B"/>
    <property type="match status" value="1"/>
</dbReference>
<dbReference type="InterPro" id="IPR007481">
    <property type="entry name" value="SspB"/>
</dbReference>
<reference evidence="2" key="1">
    <citation type="journal article" date="2020" name="mSystems">
        <title>Genome- and Community-Level Interaction Insights into Carbon Utilization and Element Cycling Functions of Hydrothermarchaeota in Hydrothermal Sediment.</title>
        <authorList>
            <person name="Zhou Z."/>
            <person name="Liu Y."/>
            <person name="Xu W."/>
            <person name="Pan J."/>
            <person name="Luo Z.H."/>
            <person name="Li M."/>
        </authorList>
    </citation>
    <scope>NUCLEOTIDE SEQUENCE [LARGE SCALE GENOMIC DNA]</scope>
    <source>
        <strain evidence="2">HyVt-505</strain>
    </source>
</reference>
<dbReference type="GO" id="GO:0005840">
    <property type="term" value="C:ribosome"/>
    <property type="evidence" value="ECO:0007669"/>
    <property type="project" value="TreeGrafter"/>
</dbReference>
<dbReference type="Gene3D" id="2.30.30.220">
    <property type="entry name" value="SspB-like"/>
    <property type="match status" value="1"/>
</dbReference>
<dbReference type="GO" id="GO:0006508">
    <property type="term" value="P:proteolysis"/>
    <property type="evidence" value="ECO:0007669"/>
    <property type="project" value="UniProtKB-KW"/>
</dbReference>
<dbReference type="Proteomes" id="UP000885832">
    <property type="component" value="Unassembled WGS sequence"/>
</dbReference>
<dbReference type="AlphaFoldDB" id="A0A832J2Q4"/>
<protein>
    <submittedName>
        <fullName evidence="2">ClpXP protease specificity-enhancing factor</fullName>
    </submittedName>
</protein>
<name>A0A832J2Q4_9GAMM</name>